<dbReference type="InterPro" id="IPR023232">
    <property type="entry name" value="Glyco_hydro_2_AS"/>
</dbReference>
<dbReference type="InterPro" id="IPR017853">
    <property type="entry name" value="GH"/>
</dbReference>
<dbReference type="SUPFAM" id="SSF49303">
    <property type="entry name" value="beta-Galactosidase/glucuronidase domain"/>
    <property type="match status" value="1"/>
</dbReference>
<dbReference type="InterPro" id="IPR006103">
    <property type="entry name" value="Glyco_hydro_2_cat"/>
</dbReference>
<dbReference type="PANTHER" id="PTHR42732:SF1">
    <property type="entry name" value="BETA-MANNOSIDASE"/>
    <property type="match status" value="1"/>
</dbReference>
<dbReference type="PRINTS" id="PR00132">
    <property type="entry name" value="GLHYDRLASE2"/>
</dbReference>
<sequence length="803" mass="92182">MREKIHLNGNWTFYPDIEEYQEVAGKLKHMRGERVDLPHTVKMLPFNNFNEKDYQFKSLYRKEVFIDEKYRDKALFLVFEGVANMSVVYVNGKKSFHSESAFLPFSKEISDEVRFGEANIIEVMVDSREHEWIPPFGHVVDFLTYGGIYREVSLEIHDRYFIQNIFAFAENVLEEEKSLTVQTILSAERGGSILYKLFEGGNHNPVGEALFSSIRNVDDKRMRNTLSVKGVSLWDIEDPRLYTLEVTLVDRDGLAVDRKTEIIGFREATFREDGFYLNGRKIKLRGLNRHQSYPYVGYAMPRSMQILDAEILKKDLGVNIVRTSHYPQSSHFLDHCDRIGLLVFEEIPGWQHIGDEHFKENCKDNLKKMIKRDRNHPSIIIWGVRINESKDDTLFYKEMNKIAHIYDESRPTGGVRNFAKSELLEDVYTYNDFVHRGDNEGLSSPNDILPSKAPYLVTEHNGHMYPVKSADPEDRRTEHALRHARVLEDMEKNTKISGAIGWSMADYNTHVDFGSGDRVCYHGVLDMFRQKKTAAYVYASQKDEPILHVSSSMNIGDHAGGNLGKVYAFTSCDYVDLYKNGRFIRRFEKDQKSRLKHPPILMDDFIGNLLVEEEGFSARDAERVKKIIRKAAIYGMNLPLTSKMTMGRILLKYRMNMDDAVDLFGKYYAGWGQDQLTYTFKGYKDGKEVASVTKGPGASMHLRVTPSTQVLHVEETYDVAMVSVSARNNHEEILDYSSEVIELEAVGNVEILGPSRFPLRGGQGAFYVRSGRGKGNGSVKIRTDNMGEKEITFTVTEENLTRL</sequence>
<comment type="similarity">
    <text evidence="1 4">Belongs to the glycosyl hydrolase 2 family.</text>
</comment>
<dbReference type="SUPFAM" id="SSF51445">
    <property type="entry name" value="(Trans)glycosidases"/>
    <property type="match status" value="1"/>
</dbReference>
<feature type="domain" description="Glycoside hydrolase family 2 immunoglobulin-like beta-sandwich" evidence="5">
    <location>
        <begin position="211"/>
        <end position="266"/>
    </location>
</feature>
<dbReference type="Pfam" id="PF00703">
    <property type="entry name" value="Glyco_hydro_2"/>
    <property type="match status" value="1"/>
</dbReference>
<dbReference type="PROSITE" id="PS00719">
    <property type="entry name" value="GLYCOSYL_HYDROL_F2_1"/>
    <property type="match status" value="1"/>
</dbReference>
<dbReference type="Gene3D" id="2.60.120.260">
    <property type="entry name" value="Galactose-binding domain-like"/>
    <property type="match status" value="1"/>
</dbReference>
<evidence type="ECO:0000259" key="6">
    <source>
        <dbReference type="Pfam" id="PF02836"/>
    </source>
</evidence>
<dbReference type="Proteomes" id="UP000664218">
    <property type="component" value="Unassembled WGS sequence"/>
</dbReference>
<keyword evidence="9" id="KW-1185">Reference proteome</keyword>
<dbReference type="InterPro" id="IPR006102">
    <property type="entry name" value="Ig-like_GH2"/>
</dbReference>
<evidence type="ECO:0000259" key="7">
    <source>
        <dbReference type="Pfam" id="PF02837"/>
    </source>
</evidence>
<dbReference type="Pfam" id="PF02836">
    <property type="entry name" value="Glyco_hydro_2_C"/>
    <property type="match status" value="1"/>
</dbReference>
<feature type="domain" description="Glycosyl hydrolases family 2 sugar binding" evidence="7">
    <location>
        <begin position="44"/>
        <end position="154"/>
    </location>
</feature>
<dbReference type="InterPro" id="IPR051913">
    <property type="entry name" value="GH2_Domain-Containing"/>
</dbReference>
<evidence type="ECO:0000313" key="9">
    <source>
        <dbReference type="Proteomes" id="UP000664218"/>
    </source>
</evidence>
<dbReference type="PANTHER" id="PTHR42732">
    <property type="entry name" value="BETA-GALACTOSIDASE"/>
    <property type="match status" value="1"/>
</dbReference>
<dbReference type="Gene3D" id="3.20.20.80">
    <property type="entry name" value="Glycosidases"/>
    <property type="match status" value="1"/>
</dbReference>
<dbReference type="InterPro" id="IPR036156">
    <property type="entry name" value="Beta-gal/glucu_dom_sf"/>
</dbReference>
<evidence type="ECO:0000313" key="8">
    <source>
        <dbReference type="EMBL" id="MBO1264995.1"/>
    </source>
</evidence>
<accession>A0A939HCD0</accession>
<dbReference type="RefSeq" id="WP_207599514.1">
    <property type="nucleotide sequence ID" value="NZ_JAFNJU010000005.1"/>
</dbReference>
<reference evidence="8" key="1">
    <citation type="submission" date="2021-03" db="EMBL/GenBank/DDBJ databases">
        <title>Proteiniclasticum marinus sp. nov., isolated from tidal flat sediment.</title>
        <authorList>
            <person name="Namirimu T."/>
            <person name="Yang J.-A."/>
            <person name="Yang S.-H."/>
            <person name="Kim Y.-J."/>
            <person name="Kwon K.K."/>
        </authorList>
    </citation>
    <scope>NUCLEOTIDE SEQUENCE</scope>
    <source>
        <strain evidence="8">SCR006</strain>
    </source>
</reference>
<dbReference type="PROSITE" id="PS00608">
    <property type="entry name" value="GLYCOSYL_HYDROL_F2_2"/>
    <property type="match status" value="1"/>
</dbReference>
<evidence type="ECO:0000256" key="2">
    <source>
        <dbReference type="ARBA" id="ARBA00022801"/>
    </source>
</evidence>
<comment type="caution">
    <text evidence="8">The sequence shown here is derived from an EMBL/GenBank/DDBJ whole genome shotgun (WGS) entry which is preliminary data.</text>
</comment>
<dbReference type="InterPro" id="IPR006104">
    <property type="entry name" value="Glyco_hydro_2_N"/>
</dbReference>
<dbReference type="SUPFAM" id="SSF49785">
    <property type="entry name" value="Galactose-binding domain-like"/>
    <property type="match status" value="1"/>
</dbReference>
<evidence type="ECO:0000256" key="4">
    <source>
        <dbReference type="RuleBase" id="RU361154"/>
    </source>
</evidence>
<dbReference type="GO" id="GO:0005975">
    <property type="term" value="P:carbohydrate metabolic process"/>
    <property type="evidence" value="ECO:0007669"/>
    <property type="project" value="InterPro"/>
</dbReference>
<dbReference type="InterPro" id="IPR013783">
    <property type="entry name" value="Ig-like_fold"/>
</dbReference>
<proteinExistence type="inferred from homology"/>
<evidence type="ECO:0000259" key="5">
    <source>
        <dbReference type="Pfam" id="PF00703"/>
    </source>
</evidence>
<name>A0A939HCD0_9CLOT</name>
<dbReference type="InterPro" id="IPR006101">
    <property type="entry name" value="Glyco_hydro_2"/>
</dbReference>
<dbReference type="Gene3D" id="2.60.40.10">
    <property type="entry name" value="Immunoglobulins"/>
    <property type="match status" value="1"/>
</dbReference>
<organism evidence="8 9">
    <name type="scientific">Proteiniclasticum aestuarii</name>
    <dbReference type="NCBI Taxonomy" id="2817862"/>
    <lineage>
        <taxon>Bacteria</taxon>
        <taxon>Bacillati</taxon>
        <taxon>Bacillota</taxon>
        <taxon>Clostridia</taxon>
        <taxon>Eubacteriales</taxon>
        <taxon>Clostridiaceae</taxon>
        <taxon>Proteiniclasticum</taxon>
    </lineage>
</organism>
<keyword evidence="3 4" id="KW-0326">Glycosidase</keyword>
<dbReference type="GO" id="GO:0004553">
    <property type="term" value="F:hydrolase activity, hydrolyzing O-glycosyl compounds"/>
    <property type="evidence" value="ECO:0007669"/>
    <property type="project" value="InterPro"/>
</dbReference>
<gene>
    <name evidence="8" type="ORF">J3A84_08140</name>
</gene>
<dbReference type="Pfam" id="PF02837">
    <property type="entry name" value="Glyco_hydro_2_N"/>
    <property type="match status" value="1"/>
</dbReference>
<dbReference type="EMBL" id="JAFNJU010000005">
    <property type="protein sequence ID" value="MBO1264995.1"/>
    <property type="molecule type" value="Genomic_DNA"/>
</dbReference>
<keyword evidence="2 4" id="KW-0378">Hydrolase</keyword>
<evidence type="ECO:0000256" key="1">
    <source>
        <dbReference type="ARBA" id="ARBA00007401"/>
    </source>
</evidence>
<evidence type="ECO:0000256" key="3">
    <source>
        <dbReference type="ARBA" id="ARBA00023295"/>
    </source>
</evidence>
<protein>
    <submittedName>
        <fullName evidence="8">Glycoside hydrolase family 2 protein</fullName>
    </submittedName>
</protein>
<dbReference type="InterPro" id="IPR023230">
    <property type="entry name" value="Glyco_hydro_2_CS"/>
</dbReference>
<feature type="domain" description="Glycoside hydrolase family 2 catalytic" evidence="6">
    <location>
        <begin position="271"/>
        <end position="536"/>
    </location>
</feature>
<dbReference type="AlphaFoldDB" id="A0A939HCD0"/>
<dbReference type="InterPro" id="IPR008979">
    <property type="entry name" value="Galactose-bd-like_sf"/>
</dbReference>